<organism evidence="2 3">
    <name type="scientific">Amycolatopsis taiwanensis</name>
    <dbReference type="NCBI Taxonomy" id="342230"/>
    <lineage>
        <taxon>Bacteria</taxon>
        <taxon>Bacillati</taxon>
        <taxon>Actinomycetota</taxon>
        <taxon>Actinomycetes</taxon>
        <taxon>Pseudonocardiales</taxon>
        <taxon>Pseudonocardiaceae</taxon>
        <taxon>Amycolatopsis</taxon>
    </lineage>
</organism>
<evidence type="ECO:0000313" key="3">
    <source>
        <dbReference type="Proteomes" id="UP001165136"/>
    </source>
</evidence>
<keyword evidence="3" id="KW-1185">Reference proteome</keyword>
<dbReference type="Pfam" id="PF00722">
    <property type="entry name" value="Glyco_hydro_16"/>
    <property type="match status" value="1"/>
</dbReference>
<proteinExistence type="predicted"/>
<sequence length="276" mass="30437">MWGSGILSRVNRRALVLVAALVLAVAGVAAVVITSQRFGATDGNAAVSTSGPTVLAPPKSDEAAVDFDWQRIAGDEFDGTKVDTRKWSVYDGFDQASNTKWSAKQCTVTGGVLTLTGAADHAGTTCGMSWQGEQVYGRWEVRARFPAPAAIAYDPVFLLWPENDDKAAVGELDFAEEYDPNRQYIESWLHGPGDVQVAYERKYVDLTQWHNYAVEWQASHITCYIDGVPWVGYADPEGIPSQPMHLVLQQNFVPRTKADVPPIKSTVEVDWVRIYR</sequence>
<protein>
    <recommendedName>
        <fullName evidence="1">GH16 domain-containing protein</fullName>
    </recommendedName>
</protein>
<dbReference type="AlphaFoldDB" id="A0A9W6VIY4"/>
<accession>A0A9W6VIY4</accession>
<dbReference type="CDD" id="cd00413">
    <property type="entry name" value="Glyco_hydrolase_16"/>
    <property type="match status" value="1"/>
</dbReference>
<dbReference type="SUPFAM" id="SSF49899">
    <property type="entry name" value="Concanavalin A-like lectins/glucanases"/>
    <property type="match status" value="1"/>
</dbReference>
<name>A0A9W6VIY4_9PSEU</name>
<evidence type="ECO:0000313" key="2">
    <source>
        <dbReference type="EMBL" id="GLY68917.1"/>
    </source>
</evidence>
<comment type="caution">
    <text evidence="2">The sequence shown here is derived from an EMBL/GenBank/DDBJ whole genome shotgun (WGS) entry which is preliminary data.</text>
</comment>
<evidence type="ECO:0000259" key="1">
    <source>
        <dbReference type="PROSITE" id="PS51762"/>
    </source>
</evidence>
<reference evidence="2" key="1">
    <citation type="submission" date="2023-03" db="EMBL/GenBank/DDBJ databases">
        <title>Amycolatopsis taiwanensis NBRC 103393.</title>
        <authorList>
            <person name="Ichikawa N."/>
            <person name="Sato H."/>
            <person name="Tonouchi N."/>
        </authorList>
    </citation>
    <scope>NUCLEOTIDE SEQUENCE</scope>
    <source>
        <strain evidence="2">NBRC 103393</strain>
    </source>
</reference>
<dbReference type="GO" id="GO:0005975">
    <property type="term" value="P:carbohydrate metabolic process"/>
    <property type="evidence" value="ECO:0007669"/>
    <property type="project" value="InterPro"/>
</dbReference>
<dbReference type="EMBL" id="BSTI01000013">
    <property type="protein sequence ID" value="GLY68917.1"/>
    <property type="molecule type" value="Genomic_DNA"/>
</dbReference>
<dbReference type="Proteomes" id="UP001165136">
    <property type="component" value="Unassembled WGS sequence"/>
</dbReference>
<dbReference type="PROSITE" id="PS51762">
    <property type="entry name" value="GH16_2"/>
    <property type="match status" value="1"/>
</dbReference>
<dbReference type="Gene3D" id="2.60.120.200">
    <property type="match status" value="1"/>
</dbReference>
<dbReference type="InterPro" id="IPR013320">
    <property type="entry name" value="ConA-like_dom_sf"/>
</dbReference>
<gene>
    <name evidence="2" type="ORF">Atai01_55360</name>
</gene>
<dbReference type="InterPro" id="IPR000757">
    <property type="entry name" value="Beta-glucanase-like"/>
</dbReference>
<dbReference type="GO" id="GO:0004553">
    <property type="term" value="F:hydrolase activity, hydrolyzing O-glycosyl compounds"/>
    <property type="evidence" value="ECO:0007669"/>
    <property type="project" value="InterPro"/>
</dbReference>
<feature type="domain" description="GH16" evidence="1">
    <location>
        <begin position="65"/>
        <end position="276"/>
    </location>
</feature>